<accession>A0A431VWL7</accession>
<dbReference type="AlphaFoldDB" id="A0A431VWL7"/>
<evidence type="ECO:0000313" key="3">
    <source>
        <dbReference type="Proteomes" id="UP000277766"/>
    </source>
</evidence>
<evidence type="ECO:0000256" key="1">
    <source>
        <dbReference type="SAM" id="Phobius"/>
    </source>
</evidence>
<feature type="transmembrane region" description="Helical" evidence="1">
    <location>
        <begin position="59"/>
        <end position="76"/>
    </location>
</feature>
<evidence type="ECO:0008006" key="4">
    <source>
        <dbReference type="Google" id="ProtNLM"/>
    </source>
</evidence>
<dbReference type="OrthoDB" id="73644at2"/>
<keyword evidence="1" id="KW-0472">Membrane</keyword>
<evidence type="ECO:0000313" key="2">
    <source>
        <dbReference type="EMBL" id="RTR27550.1"/>
    </source>
</evidence>
<reference evidence="2 3" key="1">
    <citation type="submission" date="2018-12" db="EMBL/GenBank/DDBJ databases">
        <title>Deinococcus radiophilus ATCC 27603 genome sequencing and assembly.</title>
        <authorList>
            <person name="Maclea K.S."/>
            <person name="Maynard C.R."/>
        </authorList>
    </citation>
    <scope>NUCLEOTIDE SEQUENCE [LARGE SCALE GENOMIC DNA]</scope>
    <source>
        <strain evidence="2 3">ATCC 27603</strain>
    </source>
</reference>
<sequence>MVVLTLVLGQGRPGELGTWETLQRSPFARGMFADIGALSTLGALYLLVMGRTALRIPGALATLVLGSLALLPALAYEDWAALRGGERAA</sequence>
<keyword evidence="1" id="KW-1133">Transmembrane helix</keyword>
<gene>
    <name evidence="2" type="ORF">EJ104_06570</name>
</gene>
<dbReference type="Proteomes" id="UP000277766">
    <property type="component" value="Unassembled WGS sequence"/>
</dbReference>
<feature type="transmembrane region" description="Helical" evidence="1">
    <location>
        <begin position="27"/>
        <end position="47"/>
    </location>
</feature>
<protein>
    <recommendedName>
        <fullName evidence="4">DUF2834 domain-containing protein</fullName>
    </recommendedName>
</protein>
<comment type="caution">
    <text evidence="2">The sequence shown here is derived from an EMBL/GenBank/DDBJ whole genome shotgun (WGS) entry which is preliminary data.</text>
</comment>
<name>A0A431VWL7_9DEIO</name>
<keyword evidence="3" id="KW-1185">Reference proteome</keyword>
<dbReference type="EMBL" id="RXPE01000010">
    <property type="protein sequence ID" value="RTR27550.1"/>
    <property type="molecule type" value="Genomic_DNA"/>
</dbReference>
<proteinExistence type="predicted"/>
<organism evidence="2 3">
    <name type="scientific">Deinococcus radiophilus</name>
    <dbReference type="NCBI Taxonomy" id="32062"/>
    <lineage>
        <taxon>Bacteria</taxon>
        <taxon>Thermotogati</taxon>
        <taxon>Deinococcota</taxon>
        <taxon>Deinococci</taxon>
        <taxon>Deinococcales</taxon>
        <taxon>Deinococcaceae</taxon>
        <taxon>Deinococcus</taxon>
    </lineage>
</organism>
<keyword evidence="1" id="KW-0812">Transmembrane</keyword>